<dbReference type="Proteomes" id="UP001239213">
    <property type="component" value="Unassembled WGS sequence"/>
</dbReference>
<feature type="compositionally biased region" description="Basic and acidic residues" evidence="1">
    <location>
        <begin position="19"/>
        <end position="42"/>
    </location>
</feature>
<sequence length="786" mass="86939">MAVDVEELILAPFREVVERGEESAKNAHDAQDEDPETSREMAKSASTIAKEGQRALKRLRPLWNSQFEKHGDVFKETIAENDDLAEKRRTLEELLYDFEDYIELDTFDSTKFIDIQTATRSFALVVLDAIQRVKIDVKTPTTPVHKFPPLPPLPPLPPQLAQSLSASPQIRPGPPLRGGSHGTANIPSSPAVPRQPKLSVSRSRTRDSHGSSDSATVRRTHSIAESTDSDPPSSRGFSGANSSSKGERRPLSPGVLSDGMGQLRIVTSPEPLQPRTSDWVEEQTSVPKARRTFRGSIPENSAVNDDAFSDGTFVSRIHRRGFDTVTPQSSVFDPTSPSTTNRTSIYSDVPTYSSNVTSPELPIIDVRMSPSAGTKSDPALSVDFPSSGLFTDGLMLADEQAASETSTQHLRSISTMEKEEGCLIGPKSSFHQLKGFCDGAQTFRRGGYWHGIKQTMTWGEPLPIGRCMDCEYHHLNRSLTLDKEGDSRANFLKYGILYRVRLLVKSHIAAKTTAEIRYACLFCTHIGRTVHEGDATVFQSADQLLQHLSRHPQPLPEVPGVTVLYGQVGKAHHQIEDYDVHFPSPPAPSSFPDNDILTQFPVATALKSHVQRRGENLLGPDGSSNVLTFFVGAKIVGVEFPEQWGGKWCTGWHDGIQGPFPAKCVEIESPKQNEISFQATSAVSITTRWRWDPSDNSRAGWLTFGKGEVIRNVGWLYQDHWCWSGTNSKGKFGIFPQSHISPQSLKEGYLPPTLKRTRPSGPMRLFSRRRKSTSTASSMREMLSVE</sequence>
<name>A0AAI9Y4D2_9PEZI</name>
<dbReference type="AlphaFoldDB" id="A0AAI9Y4D2"/>
<reference evidence="2" key="1">
    <citation type="submission" date="2016-11" db="EMBL/GenBank/DDBJ databases">
        <title>The genome sequence of Colletotrichum cuscutae.</title>
        <authorList>
            <person name="Baroncelli R."/>
        </authorList>
    </citation>
    <scope>NUCLEOTIDE SEQUENCE</scope>
    <source>
        <strain evidence="2">IMI 304802</strain>
    </source>
</reference>
<feature type="compositionally biased region" description="Polar residues" evidence="1">
    <location>
        <begin position="211"/>
        <end position="232"/>
    </location>
</feature>
<feature type="compositionally biased region" description="Pro residues" evidence="1">
    <location>
        <begin position="146"/>
        <end position="158"/>
    </location>
</feature>
<comment type="caution">
    <text evidence="2">The sequence shown here is derived from an EMBL/GenBank/DDBJ whole genome shotgun (WGS) entry which is preliminary data.</text>
</comment>
<dbReference type="EMBL" id="MPDP01000112">
    <property type="protein sequence ID" value="KAK1480141.1"/>
    <property type="molecule type" value="Genomic_DNA"/>
</dbReference>
<feature type="compositionally biased region" description="Low complexity" evidence="1">
    <location>
        <begin position="159"/>
        <end position="169"/>
    </location>
</feature>
<proteinExistence type="predicted"/>
<feature type="compositionally biased region" description="Low complexity" evidence="1">
    <location>
        <begin position="233"/>
        <end position="244"/>
    </location>
</feature>
<dbReference type="SUPFAM" id="SSF50044">
    <property type="entry name" value="SH3-domain"/>
    <property type="match status" value="2"/>
</dbReference>
<evidence type="ECO:0000313" key="2">
    <source>
        <dbReference type="EMBL" id="KAK1480141.1"/>
    </source>
</evidence>
<feature type="region of interest" description="Disordered" evidence="1">
    <location>
        <begin position="140"/>
        <end position="260"/>
    </location>
</feature>
<organism evidence="2 3">
    <name type="scientific">Colletotrichum cuscutae</name>
    <dbReference type="NCBI Taxonomy" id="1209917"/>
    <lineage>
        <taxon>Eukaryota</taxon>
        <taxon>Fungi</taxon>
        <taxon>Dikarya</taxon>
        <taxon>Ascomycota</taxon>
        <taxon>Pezizomycotina</taxon>
        <taxon>Sordariomycetes</taxon>
        <taxon>Hypocreomycetidae</taxon>
        <taxon>Glomerellales</taxon>
        <taxon>Glomerellaceae</taxon>
        <taxon>Colletotrichum</taxon>
        <taxon>Colletotrichum acutatum species complex</taxon>
    </lineage>
</organism>
<evidence type="ECO:0000256" key="1">
    <source>
        <dbReference type="SAM" id="MobiDB-lite"/>
    </source>
</evidence>
<feature type="region of interest" description="Disordered" evidence="1">
    <location>
        <begin position="758"/>
        <end position="786"/>
    </location>
</feature>
<feature type="region of interest" description="Disordered" evidence="1">
    <location>
        <begin position="19"/>
        <end position="47"/>
    </location>
</feature>
<feature type="region of interest" description="Disordered" evidence="1">
    <location>
        <begin position="268"/>
        <end position="287"/>
    </location>
</feature>
<evidence type="ECO:0008006" key="4">
    <source>
        <dbReference type="Google" id="ProtNLM"/>
    </source>
</evidence>
<accession>A0AAI9Y4D2</accession>
<protein>
    <recommendedName>
        <fullName evidence="4">SH3 domain-containing protein</fullName>
    </recommendedName>
</protein>
<dbReference type="InterPro" id="IPR036028">
    <property type="entry name" value="SH3-like_dom_sf"/>
</dbReference>
<keyword evidence="3" id="KW-1185">Reference proteome</keyword>
<evidence type="ECO:0000313" key="3">
    <source>
        <dbReference type="Proteomes" id="UP001239213"/>
    </source>
</evidence>
<gene>
    <name evidence="2" type="ORF">CCUS01_00697</name>
</gene>